<comment type="caution">
    <text evidence="1">The sequence shown here is derived from an EMBL/GenBank/DDBJ whole genome shotgun (WGS) entry which is preliminary data.</text>
</comment>
<dbReference type="EMBL" id="BMAT01009096">
    <property type="protein sequence ID" value="GFR98455.1"/>
    <property type="molecule type" value="Genomic_DNA"/>
</dbReference>
<dbReference type="AlphaFoldDB" id="A0AAV4HM16"/>
<name>A0AAV4HM16_9GAST</name>
<evidence type="ECO:0000313" key="2">
    <source>
        <dbReference type="Proteomes" id="UP000762676"/>
    </source>
</evidence>
<protein>
    <submittedName>
        <fullName evidence="1">Uncharacterized protein</fullName>
    </submittedName>
</protein>
<gene>
    <name evidence="1" type="ORF">ElyMa_004502300</name>
</gene>
<evidence type="ECO:0000313" key="1">
    <source>
        <dbReference type="EMBL" id="GFR98455.1"/>
    </source>
</evidence>
<sequence length="660" mass="75606">MLSATLPQVKSSRLLMAFEDFHERFRASYNRNQQLKKIVTDLSRQVMLQQFFVEEKIRSDGSSGVKLIRGGTKGLNNYDSNSHTSNYFMAIHDHSNYIRTIGMGEFSVVLNGLEFRTRHNDYRMVRPSSTSGEIDAVEDIQFPGVPPEVTSKATVSEQVSEMQEWFKAFWTQNATHRDYPKYFKPVLSYLEGAWTLNKNLTKSFASTRHSLDANSWFDLQEKNRFSAYSGVKTRLENLAILPTTIIEVNDTTAEATYAQWNYRILNWPLRDDLPLKYLQQVDDVAARFSRGWTRPEVMGKRSARFRLYRDTNPQNYQLLDEIMYQVPGKDNLYSNLSQVMFGDDGMFHFGYPNKKVKLDTGLYHRWYKSDKTDAMGISAVARGFNDDFCFVAQTTQPSIASMKIEECRRRVCQTAENSFSYAIPLEIIYLTPLLTWNPYNLEIKEGLDIVNQNGRNGSNSNRYAYDGVDSNHYYLTPTEFFSGEVEGDPADTVRNSVYVRGPDGKRYQTSSSGTQIMLQSIPGLGRVRCRFPIAPVHSEGSTVGKEISALRDMLTDSPRAPPENVIFEMTSNGDHNHTLSITYRDYLRLINDRLMLTAVSDEVNGHSHTVDFRFIRINEKFQYEACDGEERCADGHPKLVTMLTNNIFTELPLPNSARVV</sequence>
<proteinExistence type="predicted"/>
<reference evidence="1 2" key="1">
    <citation type="journal article" date="2021" name="Elife">
        <title>Chloroplast acquisition without the gene transfer in kleptoplastic sea slugs, Plakobranchus ocellatus.</title>
        <authorList>
            <person name="Maeda T."/>
            <person name="Takahashi S."/>
            <person name="Yoshida T."/>
            <person name="Shimamura S."/>
            <person name="Takaki Y."/>
            <person name="Nagai Y."/>
            <person name="Toyoda A."/>
            <person name="Suzuki Y."/>
            <person name="Arimoto A."/>
            <person name="Ishii H."/>
            <person name="Satoh N."/>
            <person name="Nishiyama T."/>
            <person name="Hasebe M."/>
            <person name="Maruyama T."/>
            <person name="Minagawa J."/>
            <person name="Obokata J."/>
            <person name="Shigenobu S."/>
        </authorList>
    </citation>
    <scope>NUCLEOTIDE SEQUENCE [LARGE SCALE GENOMIC DNA]</scope>
</reference>
<dbReference type="Proteomes" id="UP000762676">
    <property type="component" value="Unassembled WGS sequence"/>
</dbReference>
<accession>A0AAV4HM16</accession>
<keyword evidence="2" id="KW-1185">Reference proteome</keyword>
<organism evidence="1 2">
    <name type="scientific">Elysia marginata</name>
    <dbReference type="NCBI Taxonomy" id="1093978"/>
    <lineage>
        <taxon>Eukaryota</taxon>
        <taxon>Metazoa</taxon>
        <taxon>Spiralia</taxon>
        <taxon>Lophotrochozoa</taxon>
        <taxon>Mollusca</taxon>
        <taxon>Gastropoda</taxon>
        <taxon>Heterobranchia</taxon>
        <taxon>Euthyneura</taxon>
        <taxon>Panpulmonata</taxon>
        <taxon>Sacoglossa</taxon>
        <taxon>Placobranchoidea</taxon>
        <taxon>Plakobranchidae</taxon>
        <taxon>Elysia</taxon>
    </lineage>
</organism>